<feature type="signal peptide" evidence="1">
    <location>
        <begin position="1"/>
        <end position="21"/>
    </location>
</feature>
<reference evidence="3 4" key="1">
    <citation type="journal article" date="2017" name="Arch. Microbiol.">
        <title>Mariprofundus micogutta sp. nov., a novel iron-oxidizing zetaproteobacterium isolated from a deep-sea hydrothermal field at the Bayonnaise knoll of the Izu-Ogasawara arc, and a description of Mariprofundales ord. nov. and Zetaproteobacteria classis nov.</title>
        <authorList>
            <person name="Makita H."/>
            <person name="Tanaka E."/>
            <person name="Mitsunobu S."/>
            <person name="Miyazaki M."/>
            <person name="Nunoura T."/>
            <person name="Uematsu K."/>
            <person name="Takaki Y."/>
            <person name="Nishi S."/>
            <person name="Shimamura S."/>
            <person name="Takai K."/>
        </authorList>
    </citation>
    <scope>NUCLEOTIDE SEQUENCE [LARGE SCALE GENOMIC DNA]</scope>
    <source>
        <strain evidence="3 4">ET2</strain>
    </source>
</reference>
<dbReference type="EMBL" id="BDFD01000009">
    <property type="protein sequence ID" value="GAV20315.1"/>
    <property type="molecule type" value="Genomic_DNA"/>
</dbReference>
<dbReference type="Proteomes" id="UP000231632">
    <property type="component" value="Unassembled WGS sequence"/>
</dbReference>
<dbReference type="SUPFAM" id="SSF48695">
    <property type="entry name" value="Multiheme cytochromes"/>
    <property type="match status" value="1"/>
</dbReference>
<feature type="chain" id="PRO_5013222299" description="Outer membrane cytochrome MtrC/MtrF-like domain-containing protein" evidence="1">
    <location>
        <begin position="22"/>
        <end position="404"/>
    </location>
</feature>
<keyword evidence="1" id="KW-0732">Signal</keyword>
<accession>A0A1L8CN22</accession>
<dbReference type="OrthoDB" id="9814800at2"/>
<name>A0A1L8CN22_9PROT</name>
<dbReference type="Pfam" id="PF22113">
    <property type="entry name" value="Mtrc-MtrF_II-IV_dom"/>
    <property type="match status" value="1"/>
</dbReference>
<proteinExistence type="predicted"/>
<dbReference type="RefSeq" id="WP_072659636.1">
    <property type="nucleotide sequence ID" value="NZ_BDFD01000009.1"/>
</dbReference>
<evidence type="ECO:0000313" key="3">
    <source>
        <dbReference type="EMBL" id="GAV20315.1"/>
    </source>
</evidence>
<dbReference type="InterPro" id="IPR054337">
    <property type="entry name" value="Mtrc-MtrF-like_dom_II/IV"/>
</dbReference>
<organism evidence="3 4">
    <name type="scientific">Mariprofundus micogutta</name>
    <dbReference type="NCBI Taxonomy" id="1921010"/>
    <lineage>
        <taxon>Bacteria</taxon>
        <taxon>Pseudomonadati</taxon>
        <taxon>Pseudomonadota</taxon>
        <taxon>Candidatius Mariprofundia</taxon>
        <taxon>Mariprofundales</taxon>
        <taxon>Mariprofundaceae</taxon>
        <taxon>Mariprofundus</taxon>
    </lineage>
</organism>
<keyword evidence="4" id="KW-1185">Reference proteome</keyword>
<sequence length="404" mass="45288">MKRQIWMAVGVIVTGMMLAGASVDPGLPVGYWDNPQAKEVIMPHDWSELETDLRPESCAQCHSEQFDSWKKSLHAKAYSPGLVGQFPGMGHEEANSCLQCHAPLKEQLYTSPEAMQRSVSLRLKHEEGFSKDADMDAPALPLTHSGVSCAVCHVRGMQRFGPPPKNSGAIGKVKGPVHGGFTATKAFESSQFCASCHQFPQSMAINGKPLENTVTEWKKSSFEKKGVTCQQCHMPDRKHEFRGIHDPEMVAKGLRFKLVQDKKSAALTMTSIWIGHAFPTYVTPKVIVLADALDGRGISLRQWQWEIIREIEYDNGWQEKRDTRLMPGESREFMVSKIPSRTTSIRYRVLVEPDHFYKGTYSDLLSREMTPEARAHIQKAGKLAAANDYVLFEQSLSRSSSMFQ</sequence>
<feature type="domain" description="Outer membrane cytochrome MtrC/MtrF-like" evidence="2">
    <location>
        <begin position="56"/>
        <end position="245"/>
    </location>
</feature>
<gene>
    <name evidence="3" type="ORF">MMIC_P1280</name>
</gene>
<evidence type="ECO:0000313" key="4">
    <source>
        <dbReference type="Proteomes" id="UP000231632"/>
    </source>
</evidence>
<evidence type="ECO:0000256" key="1">
    <source>
        <dbReference type="SAM" id="SignalP"/>
    </source>
</evidence>
<protein>
    <recommendedName>
        <fullName evidence="2">Outer membrane cytochrome MtrC/MtrF-like domain-containing protein</fullName>
    </recommendedName>
</protein>
<dbReference type="InterPro" id="IPR036280">
    <property type="entry name" value="Multihaem_cyt_sf"/>
</dbReference>
<comment type="caution">
    <text evidence="3">The sequence shown here is derived from an EMBL/GenBank/DDBJ whole genome shotgun (WGS) entry which is preliminary data.</text>
</comment>
<dbReference type="AlphaFoldDB" id="A0A1L8CN22"/>
<evidence type="ECO:0000259" key="2">
    <source>
        <dbReference type="Pfam" id="PF22113"/>
    </source>
</evidence>
<dbReference type="Gene3D" id="1.10.1130.10">
    <property type="entry name" value="Flavocytochrome C3, Chain A"/>
    <property type="match status" value="1"/>
</dbReference>
<dbReference type="STRING" id="1921010.MMIC_P1280"/>